<dbReference type="PROSITE" id="PS50158">
    <property type="entry name" value="ZF_CCHC"/>
    <property type="match status" value="1"/>
</dbReference>
<dbReference type="Pfam" id="PF03372">
    <property type="entry name" value="Exo_endo_phos"/>
    <property type="match status" value="1"/>
</dbReference>
<keyword evidence="1" id="KW-0863">Zinc-finger</keyword>
<evidence type="ECO:0000313" key="4">
    <source>
        <dbReference type="EMBL" id="CAF4849473.1"/>
    </source>
</evidence>
<dbReference type="EMBL" id="CAJOBJ010161932">
    <property type="protein sequence ID" value="CAF4849473.1"/>
    <property type="molecule type" value="Genomic_DNA"/>
</dbReference>
<dbReference type="AlphaFoldDB" id="A0A8S3BQ93"/>
<dbReference type="GO" id="GO:0003676">
    <property type="term" value="F:nucleic acid binding"/>
    <property type="evidence" value="ECO:0007669"/>
    <property type="project" value="InterPro"/>
</dbReference>
<proteinExistence type="predicted"/>
<evidence type="ECO:0000256" key="1">
    <source>
        <dbReference type="PROSITE-ProRule" id="PRU00047"/>
    </source>
</evidence>
<protein>
    <recommendedName>
        <fullName evidence="3">CCHC-type domain-containing protein</fullName>
    </recommendedName>
</protein>
<accession>A0A8S3BQ93</accession>
<evidence type="ECO:0000256" key="2">
    <source>
        <dbReference type="SAM" id="Coils"/>
    </source>
</evidence>
<comment type="caution">
    <text evidence="4">The sequence shown here is derived from an EMBL/GenBank/DDBJ whole genome shotgun (WGS) entry which is preliminary data.</text>
</comment>
<evidence type="ECO:0000313" key="5">
    <source>
        <dbReference type="Proteomes" id="UP000681720"/>
    </source>
</evidence>
<dbReference type="Proteomes" id="UP000681720">
    <property type="component" value="Unassembled WGS sequence"/>
</dbReference>
<sequence>MRYPVVEYMALAQVLICSRCMHIGHFQKNCPQKDEHECHGIAKCIRCGGDHKSSDTKYPKVKDYRAALTRTLLSIRNQVQANQPVKNNPAFTISNFPRLDHLSPANTLTANDNHVDTIGMFEKLRETMIEEGKKTRESFDQLKEEMSHRNNAYEQELSNLKSKVAMLDNELAQHDLVQQETMILITTGQQVLSSTDSLLFHTIIGEWHSSLSLSSCLDNWELISKPKVQLTSTFLYTLCFNVRGLDLRWGEVYLLFSSYNVDIMVLLEVGKFDQDTIVTAFPNHFLFYQEDENAHGGVLILVRQTIPVTRVPCHLANNDLSSFFLTNSIICGDFNVDLTEDGDEADRLLKWADDLDLSPVVPDTMTSLRSDRTIDYAFAKGTQVTVQVHEGATTSDHKPIILVSAVEDKRKNMASRTSWPVFSLFLSYVCPFWEKQWSASNMNETYNNFTRFLSLLAAQCTRTFPLKLARPAIPPELRSKLSYSRALSFKAKRTGDMKLKIKSAKVRNDVRREL</sequence>
<keyword evidence="1" id="KW-0862">Zinc</keyword>
<dbReference type="InterPro" id="IPR036691">
    <property type="entry name" value="Endo/exonu/phosph_ase_sf"/>
</dbReference>
<dbReference type="SUPFAM" id="SSF56219">
    <property type="entry name" value="DNase I-like"/>
    <property type="match status" value="1"/>
</dbReference>
<feature type="coiled-coil region" evidence="2">
    <location>
        <begin position="136"/>
        <end position="170"/>
    </location>
</feature>
<gene>
    <name evidence="4" type="ORF">GIL414_LOCUS49326</name>
</gene>
<dbReference type="GO" id="GO:0008270">
    <property type="term" value="F:zinc ion binding"/>
    <property type="evidence" value="ECO:0007669"/>
    <property type="project" value="UniProtKB-KW"/>
</dbReference>
<keyword evidence="2" id="KW-0175">Coiled coil</keyword>
<dbReference type="InterPro" id="IPR001878">
    <property type="entry name" value="Znf_CCHC"/>
</dbReference>
<evidence type="ECO:0000259" key="3">
    <source>
        <dbReference type="PROSITE" id="PS50158"/>
    </source>
</evidence>
<dbReference type="Gene3D" id="3.60.10.10">
    <property type="entry name" value="Endonuclease/exonuclease/phosphatase"/>
    <property type="match status" value="1"/>
</dbReference>
<name>A0A8S3BQ93_9BILA</name>
<dbReference type="InterPro" id="IPR005135">
    <property type="entry name" value="Endo/exonuclease/phosphatase"/>
</dbReference>
<reference evidence="4" key="1">
    <citation type="submission" date="2021-02" db="EMBL/GenBank/DDBJ databases">
        <authorList>
            <person name="Nowell W R."/>
        </authorList>
    </citation>
    <scope>NUCLEOTIDE SEQUENCE</scope>
</reference>
<keyword evidence="1" id="KW-0479">Metal-binding</keyword>
<dbReference type="GO" id="GO:0003824">
    <property type="term" value="F:catalytic activity"/>
    <property type="evidence" value="ECO:0007669"/>
    <property type="project" value="InterPro"/>
</dbReference>
<organism evidence="4 5">
    <name type="scientific">Rotaria magnacalcarata</name>
    <dbReference type="NCBI Taxonomy" id="392030"/>
    <lineage>
        <taxon>Eukaryota</taxon>
        <taxon>Metazoa</taxon>
        <taxon>Spiralia</taxon>
        <taxon>Gnathifera</taxon>
        <taxon>Rotifera</taxon>
        <taxon>Eurotatoria</taxon>
        <taxon>Bdelloidea</taxon>
        <taxon>Philodinida</taxon>
        <taxon>Philodinidae</taxon>
        <taxon>Rotaria</taxon>
    </lineage>
</organism>
<feature type="domain" description="CCHC-type" evidence="3">
    <location>
        <begin position="17"/>
        <end position="32"/>
    </location>
</feature>
<feature type="non-terminal residue" evidence="4">
    <location>
        <position position="1"/>
    </location>
</feature>